<dbReference type="EMBL" id="RAPY01000001">
    <property type="protein sequence ID" value="RKE57104.1"/>
    <property type="molecule type" value="Genomic_DNA"/>
</dbReference>
<evidence type="ECO:0000256" key="1">
    <source>
        <dbReference type="SAM" id="Coils"/>
    </source>
</evidence>
<protein>
    <recommendedName>
        <fullName evidence="4">Regulatory LuxR family protein</fullName>
    </recommendedName>
</protein>
<proteinExistence type="predicted"/>
<dbReference type="SUPFAM" id="SSF46894">
    <property type="entry name" value="C-terminal effector domain of the bipartite response regulators"/>
    <property type="match status" value="1"/>
</dbReference>
<feature type="coiled-coil region" evidence="1">
    <location>
        <begin position="4"/>
        <end position="70"/>
    </location>
</feature>
<accession>A0A420BK02</accession>
<name>A0A420BK02_SPHD1</name>
<dbReference type="RefSeq" id="WP_120258695.1">
    <property type="nucleotide sequence ID" value="NZ_RAPY01000001.1"/>
</dbReference>
<evidence type="ECO:0000313" key="2">
    <source>
        <dbReference type="EMBL" id="RKE57104.1"/>
    </source>
</evidence>
<dbReference type="GO" id="GO:0006355">
    <property type="term" value="P:regulation of DNA-templated transcription"/>
    <property type="evidence" value="ECO:0007669"/>
    <property type="project" value="InterPro"/>
</dbReference>
<keyword evidence="1" id="KW-0175">Coiled coil</keyword>
<evidence type="ECO:0008006" key="4">
    <source>
        <dbReference type="Google" id="ProtNLM"/>
    </source>
</evidence>
<dbReference type="Proteomes" id="UP000286246">
    <property type="component" value="Unassembled WGS sequence"/>
</dbReference>
<organism evidence="2 3">
    <name type="scientific">Sphingobacterium detergens</name>
    <dbReference type="NCBI Taxonomy" id="1145106"/>
    <lineage>
        <taxon>Bacteria</taxon>
        <taxon>Pseudomonadati</taxon>
        <taxon>Bacteroidota</taxon>
        <taxon>Sphingobacteriia</taxon>
        <taxon>Sphingobacteriales</taxon>
        <taxon>Sphingobacteriaceae</taxon>
        <taxon>Sphingobacterium</taxon>
    </lineage>
</organism>
<dbReference type="Gene3D" id="1.10.10.10">
    <property type="entry name" value="Winged helix-like DNA-binding domain superfamily/Winged helix DNA-binding domain"/>
    <property type="match status" value="1"/>
</dbReference>
<dbReference type="InterPro" id="IPR016032">
    <property type="entry name" value="Sig_transdc_resp-reg_C-effctor"/>
</dbReference>
<dbReference type="OrthoDB" id="1090267at2"/>
<dbReference type="AlphaFoldDB" id="A0A420BK02"/>
<keyword evidence="3" id="KW-1185">Reference proteome</keyword>
<dbReference type="GO" id="GO:0003677">
    <property type="term" value="F:DNA binding"/>
    <property type="evidence" value="ECO:0007669"/>
    <property type="project" value="InterPro"/>
</dbReference>
<dbReference type="InterPro" id="IPR036388">
    <property type="entry name" value="WH-like_DNA-bd_sf"/>
</dbReference>
<comment type="caution">
    <text evidence="2">The sequence shown here is derived from an EMBL/GenBank/DDBJ whole genome shotgun (WGS) entry which is preliminary data.</text>
</comment>
<sequence>MDENLRLQQQNEELEDQINIQFQLLKDELIRVQTAYEKMQKEALVEALRMERKNRLLDLLKDKLKSFENLEHVGTLGRMIKDEMRLDEAVGQSVREFQHINPDFFLRLKEISENKLTAMELKYCAYMFLNLTTKDIAAAFHIEPSSVRVTKYRIKQKLQLSREDDLESFVQKLV</sequence>
<reference evidence="2 3" key="1">
    <citation type="submission" date="2018-09" db="EMBL/GenBank/DDBJ databases">
        <title>Genomic Encyclopedia of Type Strains, Phase III (KMG-III): the genomes of soil and plant-associated and newly described type strains.</title>
        <authorList>
            <person name="Whitman W."/>
        </authorList>
    </citation>
    <scope>NUCLEOTIDE SEQUENCE [LARGE SCALE GENOMIC DNA]</scope>
    <source>
        <strain evidence="2 3">CECT 7938</strain>
    </source>
</reference>
<gene>
    <name evidence="2" type="ORF">DFQ12_1980</name>
</gene>
<evidence type="ECO:0000313" key="3">
    <source>
        <dbReference type="Proteomes" id="UP000286246"/>
    </source>
</evidence>